<dbReference type="PANTHER" id="PTHR43280:SF32">
    <property type="entry name" value="TRANSCRIPTIONAL REGULATORY PROTEIN"/>
    <property type="match status" value="1"/>
</dbReference>
<keyword evidence="6" id="KW-1185">Reference proteome</keyword>
<name>A0A023BVT9_9FLAO</name>
<dbReference type="GO" id="GO:0043565">
    <property type="term" value="F:sequence-specific DNA binding"/>
    <property type="evidence" value="ECO:0007669"/>
    <property type="project" value="InterPro"/>
</dbReference>
<evidence type="ECO:0000256" key="2">
    <source>
        <dbReference type="ARBA" id="ARBA00023125"/>
    </source>
</evidence>
<accession>A0A023BVT9</accession>
<dbReference type="InterPro" id="IPR009057">
    <property type="entry name" value="Homeodomain-like_sf"/>
</dbReference>
<protein>
    <submittedName>
        <fullName evidence="5">AraC family transcriptional regulator</fullName>
    </submittedName>
</protein>
<evidence type="ECO:0000313" key="5">
    <source>
        <dbReference type="EMBL" id="EZH73933.1"/>
    </source>
</evidence>
<keyword evidence="1" id="KW-0805">Transcription regulation</keyword>
<dbReference type="RefSeq" id="WP_240486117.1">
    <property type="nucleotide sequence ID" value="NZ_AQRA01000004.1"/>
</dbReference>
<evidence type="ECO:0000313" key="6">
    <source>
        <dbReference type="Proteomes" id="UP000023541"/>
    </source>
</evidence>
<dbReference type="Pfam" id="PF12833">
    <property type="entry name" value="HTH_18"/>
    <property type="match status" value="2"/>
</dbReference>
<dbReference type="Gene3D" id="1.10.10.60">
    <property type="entry name" value="Homeodomain-like"/>
    <property type="match status" value="2"/>
</dbReference>
<dbReference type="STRING" id="1317122.ATO12_13705"/>
<dbReference type="GO" id="GO:0003700">
    <property type="term" value="F:DNA-binding transcription factor activity"/>
    <property type="evidence" value="ECO:0007669"/>
    <property type="project" value="InterPro"/>
</dbReference>
<dbReference type="SMART" id="SM00342">
    <property type="entry name" value="HTH_ARAC"/>
    <property type="match status" value="2"/>
</dbReference>
<sequence>MLFFDKNFDPLYTNQAIIVFIEFTPEINKVYFIDQYTFFQVLSGSGGIQVDFKNYFDWQNKAIYLEKGQYIKFLSDNFLIRKIEFPDEMVIRNKEFRVLFKHLISLGYINFDASNDFQKITNQTAGHDIAVDRIIDASAEQWYCQNPFQANKEEYRVIFDTKDIIDMQYSSTFNNRELTALIDENGYNIQSLIKNKIGISLKSLLSGKKLLESKKEIAFTDKSIKEISYDLGYNDPAYFTRVFKNNVGRNPLEFREDFDYQNRDLFSQNILELLQQYHTKERTLDFYASKMNLSPKVLSRKVKDKMQTSLGKLIRSEMIHTSKSLLAKNLTIKEISIELGFEEPNHFSNFFKHYTGESPSHFKSTFQE</sequence>
<proteinExistence type="predicted"/>
<dbReference type="EMBL" id="AQRA01000004">
    <property type="protein sequence ID" value="EZH73933.1"/>
    <property type="molecule type" value="Genomic_DNA"/>
</dbReference>
<dbReference type="InterPro" id="IPR018062">
    <property type="entry name" value="HTH_AraC-typ_CS"/>
</dbReference>
<feature type="domain" description="HTH araC/xylS-type" evidence="4">
    <location>
        <begin position="159"/>
        <end position="257"/>
    </location>
</feature>
<dbReference type="PANTHER" id="PTHR43280">
    <property type="entry name" value="ARAC-FAMILY TRANSCRIPTIONAL REGULATOR"/>
    <property type="match status" value="1"/>
</dbReference>
<dbReference type="AlphaFoldDB" id="A0A023BVT9"/>
<evidence type="ECO:0000259" key="4">
    <source>
        <dbReference type="PROSITE" id="PS01124"/>
    </source>
</evidence>
<dbReference type="Proteomes" id="UP000023541">
    <property type="component" value="Unassembled WGS sequence"/>
</dbReference>
<keyword evidence="2" id="KW-0238">DNA-binding</keyword>
<dbReference type="SUPFAM" id="SSF46689">
    <property type="entry name" value="Homeodomain-like"/>
    <property type="match status" value="2"/>
</dbReference>
<dbReference type="PROSITE" id="PS00041">
    <property type="entry name" value="HTH_ARAC_FAMILY_1"/>
    <property type="match status" value="1"/>
</dbReference>
<dbReference type="PROSITE" id="PS01124">
    <property type="entry name" value="HTH_ARAC_FAMILY_2"/>
    <property type="match status" value="2"/>
</dbReference>
<dbReference type="InterPro" id="IPR018060">
    <property type="entry name" value="HTH_AraC"/>
</dbReference>
<comment type="caution">
    <text evidence="5">The sequence shown here is derived from an EMBL/GenBank/DDBJ whole genome shotgun (WGS) entry which is preliminary data.</text>
</comment>
<organism evidence="5 6">
    <name type="scientific">Aquimarina atlantica</name>
    <dbReference type="NCBI Taxonomy" id="1317122"/>
    <lineage>
        <taxon>Bacteria</taxon>
        <taxon>Pseudomonadati</taxon>
        <taxon>Bacteroidota</taxon>
        <taxon>Flavobacteriia</taxon>
        <taxon>Flavobacteriales</taxon>
        <taxon>Flavobacteriaceae</taxon>
        <taxon>Aquimarina</taxon>
    </lineage>
</organism>
<reference evidence="5 6" key="1">
    <citation type="submission" date="2014-04" db="EMBL/GenBank/DDBJ databases">
        <title>Aquimarina sp. 22II-S11-z7 Genome Sequencing.</title>
        <authorList>
            <person name="Lai Q."/>
        </authorList>
    </citation>
    <scope>NUCLEOTIDE SEQUENCE [LARGE SCALE GENOMIC DNA]</scope>
    <source>
        <strain evidence="5 6">22II-S11-z7</strain>
    </source>
</reference>
<evidence type="ECO:0000256" key="1">
    <source>
        <dbReference type="ARBA" id="ARBA00023015"/>
    </source>
</evidence>
<dbReference type="InterPro" id="IPR020449">
    <property type="entry name" value="Tscrpt_reg_AraC-type_HTH"/>
</dbReference>
<evidence type="ECO:0000256" key="3">
    <source>
        <dbReference type="ARBA" id="ARBA00023163"/>
    </source>
</evidence>
<dbReference type="PRINTS" id="PR00032">
    <property type="entry name" value="HTHARAC"/>
</dbReference>
<feature type="domain" description="HTH araC/xylS-type" evidence="4">
    <location>
        <begin position="268"/>
        <end position="365"/>
    </location>
</feature>
<keyword evidence="3" id="KW-0804">Transcription</keyword>
<dbReference type="eggNOG" id="COG2207">
    <property type="taxonomic scope" value="Bacteria"/>
</dbReference>
<gene>
    <name evidence="5" type="ORF">ATO12_13705</name>
</gene>